<feature type="compositionally biased region" description="Acidic residues" evidence="1">
    <location>
        <begin position="97"/>
        <end position="111"/>
    </location>
</feature>
<dbReference type="Proteomes" id="UP000800200">
    <property type="component" value="Unassembled WGS sequence"/>
</dbReference>
<feature type="region of interest" description="Disordered" evidence="1">
    <location>
        <begin position="81"/>
        <end position="151"/>
    </location>
</feature>
<protein>
    <submittedName>
        <fullName evidence="2">Uncharacterized protein</fullName>
    </submittedName>
</protein>
<reference evidence="2" key="1">
    <citation type="journal article" date="2020" name="Stud. Mycol.">
        <title>101 Dothideomycetes genomes: a test case for predicting lifestyles and emergence of pathogens.</title>
        <authorList>
            <person name="Haridas S."/>
            <person name="Albert R."/>
            <person name="Binder M."/>
            <person name="Bloem J."/>
            <person name="Labutti K."/>
            <person name="Salamov A."/>
            <person name="Andreopoulos B."/>
            <person name="Baker S."/>
            <person name="Barry K."/>
            <person name="Bills G."/>
            <person name="Bluhm B."/>
            <person name="Cannon C."/>
            <person name="Castanera R."/>
            <person name="Culley D."/>
            <person name="Daum C."/>
            <person name="Ezra D."/>
            <person name="Gonzalez J."/>
            <person name="Henrissat B."/>
            <person name="Kuo A."/>
            <person name="Liang C."/>
            <person name="Lipzen A."/>
            <person name="Lutzoni F."/>
            <person name="Magnuson J."/>
            <person name="Mondo S."/>
            <person name="Nolan M."/>
            <person name="Ohm R."/>
            <person name="Pangilinan J."/>
            <person name="Park H.-J."/>
            <person name="Ramirez L."/>
            <person name="Alfaro M."/>
            <person name="Sun H."/>
            <person name="Tritt A."/>
            <person name="Yoshinaga Y."/>
            <person name="Zwiers L.-H."/>
            <person name="Turgeon B."/>
            <person name="Goodwin S."/>
            <person name="Spatafora J."/>
            <person name="Crous P."/>
            <person name="Grigoriev I."/>
        </authorList>
    </citation>
    <scope>NUCLEOTIDE SEQUENCE</scope>
    <source>
        <strain evidence="2">CBS 207.26</strain>
    </source>
</reference>
<organism evidence="2 3">
    <name type="scientific">Zopfia rhizophila CBS 207.26</name>
    <dbReference type="NCBI Taxonomy" id="1314779"/>
    <lineage>
        <taxon>Eukaryota</taxon>
        <taxon>Fungi</taxon>
        <taxon>Dikarya</taxon>
        <taxon>Ascomycota</taxon>
        <taxon>Pezizomycotina</taxon>
        <taxon>Dothideomycetes</taxon>
        <taxon>Dothideomycetes incertae sedis</taxon>
        <taxon>Zopfiaceae</taxon>
        <taxon>Zopfia</taxon>
    </lineage>
</organism>
<sequence>MEFTNARAVAEAETVKEWNLVLQQVHDNGVARSHIFTSASRTTINAESLTLASKADHLGGSKQLNGDSDTDIPKVNITITTQELTENPFASSFDSNSDSDSEDEAFGDFEEAPPGTRPDDAHLNSLDTFKNPIHYTDEDPENEPLLPGLEPGLTDRDLYAGTGLISPVPARFDLAVRRVRRVRNSILKTRNLQREDTARTQHSAFEQSVADLPFWQRKAAESKRLEDEGKRKEGVRMKREAEEQEFEGIKGEALNRV</sequence>
<name>A0A6A6E067_9PEZI</name>
<gene>
    <name evidence="2" type="ORF">K469DRAFT_689611</name>
</gene>
<keyword evidence="3" id="KW-1185">Reference proteome</keyword>
<feature type="region of interest" description="Disordered" evidence="1">
    <location>
        <begin position="220"/>
        <end position="257"/>
    </location>
</feature>
<dbReference type="AlphaFoldDB" id="A0A6A6E067"/>
<proteinExistence type="predicted"/>
<evidence type="ECO:0000256" key="1">
    <source>
        <dbReference type="SAM" id="MobiDB-lite"/>
    </source>
</evidence>
<accession>A0A6A6E067</accession>
<evidence type="ECO:0000313" key="2">
    <source>
        <dbReference type="EMBL" id="KAF2183858.1"/>
    </source>
</evidence>
<evidence type="ECO:0000313" key="3">
    <source>
        <dbReference type="Proteomes" id="UP000800200"/>
    </source>
</evidence>
<dbReference type="EMBL" id="ML994640">
    <property type="protein sequence ID" value="KAF2183858.1"/>
    <property type="molecule type" value="Genomic_DNA"/>
</dbReference>